<accession>A0A9P4LR85</accession>
<name>A0A9P4LR85_9PLEO</name>
<dbReference type="Gene3D" id="2.40.70.10">
    <property type="entry name" value="Acid Proteases"/>
    <property type="match status" value="1"/>
</dbReference>
<dbReference type="InterPro" id="IPR021109">
    <property type="entry name" value="Peptidase_aspartic_dom_sf"/>
</dbReference>
<comment type="caution">
    <text evidence="2">The sequence shown here is derived from an EMBL/GenBank/DDBJ whole genome shotgun (WGS) entry which is preliminary data.</text>
</comment>
<feature type="compositionally biased region" description="Polar residues" evidence="1">
    <location>
        <begin position="346"/>
        <end position="358"/>
    </location>
</feature>
<reference evidence="2" key="1">
    <citation type="journal article" date="2020" name="Stud. Mycol.">
        <title>101 Dothideomycetes genomes: a test case for predicting lifestyles and emergence of pathogens.</title>
        <authorList>
            <person name="Haridas S."/>
            <person name="Albert R."/>
            <person name="Binder M."/>
            <person name="Bloem J."/>
            <person name="Labutti K."/>
            <person name="Salamov A."/>
            <person name="Andreopoulos B."/>
            <person name="Baker S."/>
            <person name="Barry K."/>
            <person name="Bills G."/>
            <person name="Bluhm B."/>
            <person name="Cannon C."/>
            <person name="Castanera R."/>
            <person name="Culley D."/>
            <person name="Daum C."/>
            <person name="Ezra D."/>
            <person name="Gonzalez J."/>
            <person name="Henrissat B."/>
            <person name="Kuo A."/>
            <person name="Liang C."/>
            <person name="Lipzen A."/>
            <person name="Lutzoni F."/>
            <person name="Magnuson J."/>
            <person name="Mondo S."/>
            <person name="Nolan M."/>
            <person name="Ohm R."/>
            <person name="Pangilinan J."/>
            <person name="Park H.-J."/>
            <person name="Ramirez L."/>
            <person name="Alfaro M."/>
            <person name="Sun H."/>
            <person name="Tritt A."/>
            <person name="Yoshinaga Y."/>
            <person name="Zwiers L.-H."/>
            <person name="Turgeon B."/>
            <person name="Goodwin S."/>
            <person name="Spatafora J."/>
            <person name="Crous P."/>
            <person name="Grigoriev I."/>
        </authorList>
    </citation>
    <scope>NUCLEOTIDE SEQUENCE</scope>
    <source>
        <strain evidence="2">CBS 110217</strain>
    </source>
</reference>
<feature type="compositionally biased region" description="Polar residues" evidence="1">
    <location>
        <begin position="414"/>
        <end position="428"/>
    </location>
</feature>
<dbReference type="Proteomes" id="UP000799777">
    <property type="component" value="Unassembled WGS sequence"/>
</dbReference>
<gene>
    <name evidence="2" type="ORF">EK21DRAFT_85860</name>
</gene>
<proteinExistence type="predicted"/>
<organism evidence="2 3">
    <name type="scientific">Setomelanomma holmii</name>
    <dbReference type="NCBI Taxonomy" id="210430"/>
    <lineage>
        <taxon>Eukaryota</taxon>
        <taxon>Fungi</taxon>
        <taxon>Dikarya</taxon>
        <taxon>Ascomycota</taxon>
        <taxon>Pezizomycotina</taxon>
        <taxon>Dothideomycetes</taxon>
        <taxon>Pleosporomycetidae</taxon>
        <taxon>Pleosporales</taxon>
        <taxon>Pleosporineae</taxon>
        <taxon>Phaeosphaeriaceae</taxon>
        <taxon>Setomelanomma</taxon>
    </lineage>
</organism>
<evidence type="ECO:0000256" key="1">
    <source>
        <dbReference type="SAM" id="MobiDB-lite"/>
    </source>
</evidence>
<dbReference type="SUPFAM" id="SSF50630">
    <property type="entry name" value="Acid proteases"/>
    <property type="match status" value="1"/>
</dbReference>
<sequence length="428" mass="47302">MAAMKNFGVEFHGRFRPCDFGSSSLVLRPNLPHYFECLDRVARQLNIWNSSQFWRQNLCLKPSTVVDNTLLVSTNICNGGQNLTAAQRRSYHGGVFDLRTTGASFNNVSFTSANLPTDLGWNDFNPTYSMAGQTQVDLVANVEVPNMTVLVITKGMNFTAGRLGLGRQSSLLHGLKDANIIPSLGFGLNAGSQSFRNPRDGSFVLSGFDSASLTGPFHEYPMNYSDTLAQRHCPLQVQIKGLQLRLKGQNYNNVFRISAELTVPGIMTKLTSYTNRASRGFNASRYENVYPHEYDADLIHRYQVYLTVDYEAPAIKLAEVKQNAVTPSPVRRHKKQEDRIEKAEQHGSSPSVPSTTVAEGSPDEDAPLSPELSVERRTFELWSPNVGYPDASSRAPYAIPQRTNSEPYTAARPSVSSNTGSSTYATNP</sequence>
<dbReference type="OrthoDB" id="5361565at2759"/>
<dbReference type="AlphaFoldDB" id="A0A9P4LR85"/>
<feature type="region of interest" description="Disordered" evidence="1">
    <location>
        <begin position="324"/>
        <end position="428"/>
    </location>
</feature>
<dbReference type="EMBL" id="ML978163">
    <property type="protein sequence ID" value="KAF2034065.1"/>
    <property type="molecule type" value="Genomic_DNA"/>
</dbReference>
<evidence type="ECO:0000313" key="2">
    <source>
        <dbReference type="EMBL" id="KAF2034065.1"/>
    </source>
</evidence>
<feature type="compositionally biased region" description="Basic and acidic residues" evidence="1">
    <location>
        <begin position="335"/>
        <end position="345"/>
    </location>
</feature>
<keyword evidence="3" id="KW-1185">Reference proteome</keyword>
<protein>
    <submittedName>
        <fullName evidence="2">Uncharacterized protein</fullName>
    </submittedName>
</protein>
<evidence type="ECO:0000313" key="3">
    <source>
        <dbReference type="Proteomes" id="UP000799777"/>
    </source>
</evidence>